<feature type="chain" id="PRO_5046895372" evidence="1">
    <location>
        <begin position="23"/>
        <end position="195"/>
    </location>
</feature>
<sequence>MLNPVVCFSVVLILLAPLSAHADLKKCVSSSGTVTYTDQPCASKAGESVKEVRDDAALKKISSRIKEQDVGKSCWQLSHRYSQCNVAVEHLLMSNFRENCSIPMSQFERERAKENSRSRNYREEQEGNDLEYNHRYTSKSRDVLECDGLQRNMWDFLKSTFNDKISQQDAKAIDYKLQAAPADGRDPVILKRNKH</sequence>
<evidence type="ECO:0000259" key="2">
    <source>
        <dbReference type="Pfam" id="PF13511"/>
    </source>
</evidence>
<name>A0ABR6XGW1_9BURK</name>
<feature type="domain" description="DUF4124" evidence="2">
    <location>
        <begin position="12"/>
        <end position="52"/>
    </location>
</feature>
<proteinExistence type="predicted"/>
<dbReference type="Pfam" id="PF13511">
    <property type="entry name" value="DUF4124"/>
    <property type="match status" value="1"/>
</dbReference>
<dbReference type="EMBL" id="JACOFT010000003">
    <property type="protein sequence ID" value="MBC3811988.1"/>
    <property type="molecule type" value="Genomic_DNA"/>
</dbReference>
<feature type="signal peptide" evidence="1">
    <location>
        <begin position="1"/>
        <end position="22"/>
    </location>
</feature>
<gene>
    <name evidence="3" type="ORF">H8K26_11085</name>
</gene>
<keyword evidence="1" id="KW-0732">Signal</keyword>
<evidence type="ECO:0000256" key="1">
    <source>
        <dbReference type="SAM" id="SignalP"/>
    </source>
</evidence>
<dbReference type="InterPro" id="IPR025392">
    <property type="entry name" value="DUF4124"/>
</dbReference>
<evidence type="ECO:0000313" key="4">
    <source>
        <dbReference type="Proteomes" id="UP000637632"/>
    </source>
</evidence>
<keyword evidence="4" id="KW-1185">Reference proteome</keyword>
<evidence type="ECO:0000313" key="3">
    <source>
        <dbReference type="EMBL" id="MBC3811988.1"/>
    </source>
</evidence>
<reference evidence="3 4" key="1">
    <citation type="submission" date="2020-08" db="EMBL/GenBank/DDBJ databases">
        <title>Novel species isolated from subtropical streams in China.</title>
        <authorList>
            <person name="Lu H."/>
        </authorList>
    </citation>
    <scope>NUCLEOTIDE SEQUENCE [LARGE SCALE GENOMIC DNA]</scope>
    <source>
        <strain evidence="3 4">CCTCC AB 2015119</strain>
    </source>
</reference>
<organism evidence="3 4">
    <name type="scientific">Undibacterium aquatile</name>
    <dbReference type="NCBI Taxonomy" id="1537398"/>
    <lineage>
        <taxon>Bacteria</taxon>
        <taxon>Pseudomonadati</taxon>
        <taxon>Pseudomonadota</taxon>
        <taxon>Betaproteobacteria</taxon>
        <taxon>Burkholderiales</taxon>
        <taxon>Oxalobacteraceae</taxon>
        <taxon>Undibacterium</taxon>
    </lineage>
</organism>
<protein>
    <submittedName>
        <fullName evidence="3">DUF4124 domain-containing protein</fullName>
    </submittedName>
</protein>
<accession>A0ABR6XGW1</accession>
<comment type="caution">
    <text evidence="3">The sequence shown here is derived from an EMBL/GenBank/DDBJ whole genome shotgun (WGS) entry which is preliminary data.</text>
</comment>
<dbReference type="Proteomes" id="UP000637632">
    <property type="component" value="Unassembled WGS sequence"/>
</dbReference>
<dbReference type="RefSeq" id="WP_186896714.1">
    <property type="nucleotide sequence ID" value="NZ_JACOFT010000003.1"/>
</dbReference>